<dbReference type="PANTHER" id="PTHR43498">
    <property type="entry name" value="FERREDOXIN:COB-COM HETERODISULFIDE REDUCTASE SUBUNIT A"/>
    <property type="match status" value="1"/>
</dbReference>
<keyword evidence="3" id="KW-0560">Oxidoreductase</keyword>
<sequence>MGGSSEAAEVGCRIISTVDVLVVGGGPAGIAAAVGAAYHENLRVAIVDEGGCFGGAVPKSLITFAEGGVVCSGDQLLIKGVWQRIQDEMVRRGGAIPAHELIHSNKYYPFDRSRCEKDLQLTIFDPECFKLAADEILTSHPNIQPILYTRAVAPIMSGNRVTGVYVENREGRGAILAKRVIDATGMSFLLRAAGAECVSTCANAPHRQGPILVFFRAGGISEVTPTYRPNVTDVPYGAINLFPTMRDHEYRIEMTRALGDGSSVEDMTRASIECRRQIPEIIEYLRKNWYGCENIYLIDSGNEALPMSLYKLVGRRPVCVNDMLNGVVPEDTIALCGYGIDVHSAEKGGQNYLHYLEPGQYYGIGYGALVPASEVENILTAGKSVSCESGAEAAIMATALSMATGEAAGTASALSICDDVPVRSVDVKKLREALRRQGALLEPEILPEAQKYDEYIFTY</sequence>
<evidence type="ECO:0000256" key="5">
    <source>
        <dbReference type="ARBA" id="ARBA00023014"/>
    </source>
</evidence>
<name>A0ABV1G3Q7_9FIRM</name>
<evidence type="ECO:0000256" key="4">
    <source>
        <dbReference type="ARBA" id="ARBA00023004"/>
    </source>
</evidence>
<keyword evidence="2" id="KW-0479">Metal-binding</keyword>
<gene>
    <name evidence="6" type="ORF">WMO66_02120</name>
</gene>
<dbReference type="Pfam" id="PF12831">
    <property type="entry name" value="FAD_oxidored"/>
    <property type="match status" value="1"/>
</dbReference>
<dbReference type="RefSeq" id="WP_349134762.1">
    <property type="nucleotide sequence ID" value="NZ_JBBMFF010000112.1"/>
</dbReference>
<dbReference type="Proteomes" id="UP001491552">
    <property type="component" value="Unassembled WGS sequence"/>
</dbReference>
<dbReference type="InterPro" id="IPR039650">
    <property type="entry name" value="HdrA-like"/>
</dbReference>
<dbReference type="PANTHER" id="PTHR43498:SF1">
    <property type="entry name" value="COB--COM HETERODISULFIDE REDUCTASE IRON-SULFUR SUBUNIT A"/>
    <property type="match status" value="1"/>
</dbReference>
<evidence type="ECO:0000313" key="7">
    <source>
        <dbReference type="Proteomes" id="UP001491552"/>
    </source>
</evidence>
<keyword evidence="4" id="KW-0408">Iron</keyword>
<comment type="caution">
    <text evidence="6">The sequence shown here is derived from an EMBL/GenBank/DDBJ whole genome shotgun (WGS) entry which is preliminary data.</text>
</comment>
<proteinExistence type="predicted"/>
<protein>
    <submittedName>
        <fullName evidence="6">FAD-dependent oxidoreductase</fullName>
    </submittedName>
</protein>
<keyword evidence="5" id="KW-0411">Iron-sulfur</keyword>
<accession>A0ABV1G3Q7</accession>
<dbReference type="SUPFAM" id="SSF51905">
    <property type="entry name" value="FAD/NAD(P)-binding domain"/>
    <property type="match status" value="1"/>
</dbReference>
<evidence type="ECO:0000256" key="2">
    <source>
        <dbReference type="ARBA" id="ARBA00022723"/>
    </source>
</evidence>
<keyword evidence="7" id="KW-1185">Reference proteome</keyword>
<keyword evidence="1" id="KW-0004">4Fe-4S</keyword>
<evidence type="ECO:0000256" key="1">
    <source>
        <dbReference type="ARBA" id="ARBA00022485"/>
    </source>
</evidence>
<evidence type="ECO:0000256" key="3">
    <source>
        <dbReference type="ARBA" id="ARBA00023002"/>
    </source>
</evidence>
<dbReference type="EMBL" id="JBBMFF010000112">
    <property type="protein sequence ID" value="MEQ2510056.1"/>
    <property type="molecule type" value="Genomic_DNA"/>
</dbReference>
<reference evidence="6 7" key="1">
    <citation type="submission" date="2024-03" db="EMBL/GenBank/DDBJ databases">
        <title>Human intestinal bacterial collection.</title>
        <authorList>
            <person name="Pauvert C."/>
            <person name="Hitch T.C.A."/>
            <person name="Clavel T."/>
        </authorList>
    </citation>
    <scope>NUCLEOTIDE SEQUENCE [LARGE SCALE GENOMIC DNA]</scope>
    <source>
        <strain evidence="6 7">CLA-AA-H192</strain>
    </source>
</reference>
<evidence type="ECO:0000313" key="6">
    <source>
        <dbReference type="EMBL" id="MEQ2510056.1"/>
    </source>
</evidence>
<dbReference type="Gene3D" id="3.50.50.60">
    <property type="entry name" value="FAD/NAD(P)-binding domain"/>
    <property type="match status" value="1"/>
</dbReference>
<dbReference type="InterPro" id="IPR036188">
    <property type="entry name" value="FAD/NAD-bd_sf"/>
</dbReference>
<organism evidence="6 7">
    <name type="scientific">Faecousia intestinalis</name>
    <dbReference type="NCBI Taxonomy" id="3133167"/>
    <lineage>
        <taxon>Bacteria</taxon>
        <taxon>Bacillati</taxon>
        <taxon>Bacillota</taxon>
        <taxon>Clostridia</taxon>
        <taxon>Eubacteriales</taxon>
        <taxon>Oscillospiraceae</taxon>
        <taxon>Faecousia</taxon>
    </lineage>
</organism>